<evidence type="ECO:0000313" key="2">
    <source>
        <dbReference type="Proteomes" id="UP000823775"/>
    </source>
</evidence>
<protein>
    <submittedName>
        <fullName evidence="1">Uncharacterized protein</fullName>
    </submittedName>
</protein>
<dbReference type="EMBL" id="JACEIK010002365">
    <property type="protein sequence ID" value="MCD9560714.1"/>
    <property type="molecule type" value="Genomic_DNA"/>
</dbReference>
<dbReference type="Proteomes" id="UP000823775">
    <property type="component" value="Unassembled WGS sequence"/>
</dbReference>
<name>A0ABS8UPE4_DATST</name>
<keyword evidence="2" id="KW-1185">Reference proteome</keyword>
<reference evidence="1 2" key="1">
    <citation type="journal article" date="2021" name="BMC Genomics">
        <title>Datura genome reveals duplications of psychoactive alkaloid biosynthetic genes and high mutation rate following tissue culture.</title>
        <authorList>
            <person name="Rajewski A."/>
            <person name="Carter-House D."/>
            <person name="Stajich J."/>
            <person name="Litt A."/>
        </authorList>
    </citation>
    <scope>NUCLEOTIDE SEQUENCE [LARGE SCALE GENOMIC DNA]</scope>
    <source>
        <strain evidence="1">AR-01</strain>
    </source>
</reference>
<proteinExistence type="predicted"/>
<comment type="caution">
    <text evidence="1">The sequence shown here is derived from an EMBL/GenBank/DDBJ whole genome shotgun (WGS) entry which is preliminary data.</text>
</comment>
<accession>A0ABS8UPE4</accession>
<gene>
    <name evidence="1" type="ORF">HAX54_019460</name>
</gene>
<evidence type="ECO:0000313" key="1">
    <source>
        <dbReference type="EMBL" id="MCD9560714.1"/>
    </source>
</evidence>
<organism evidence="1 2">
    <name type="scientific">Datura stramonium</name>
    <name type="common">Jimsonweed</name>
    <name type="synonym">Common thornapple</name>
    <dbReference type="NCBI Taxonomy" id="4076"/>
    <lineage>
        <taxon>Eukaryota</taxon>
        <taxon>Viridiplantae</taxon>
        <taxon>Streptophyta</taxon>
        <taxon>Embryophyta</taxon>
        <taxon>Tracheophyta</taxon>
        <taxon>Spermatophyta</taxon>
        <taxon>Magnoliopsida</taxon>
        <taxon>eudicotyledons</taxon>
        <taxon>Gunneridae</taxon>
        <taxon>Pentapetalae</taxon>
        <taxon>asterids</taxon>
        <taxon>lamiids</taxon>
        <taxon>Solanales</taxon>
        <taxon>Solanaceae</taxon>
        <taxon>Solanoideae</taxon>
        <taxon>Datureae</taxon>
        <taxon>Datura</taxon>
    </lineage>
</organism>
<sequence>MRIYALIHGKIDVIIKGIEYKLILDVLEKPQDVASHHPLLLTFEVDSLAQVGSGLRLGLGLNIEVSGLESRIVIEVSSGSGLYPELLLQSSVGSASGRGSGPTLDRTWIHVKIIIFV</sequence>